<protein>
    <submittedName>
        <fullName evidence="2">AlpA family transcriptional regulator</fullName>
    </submittedName>
</protein>
<dbReference type="NCBIfam" id="TIGR01764">
    <property type="entry name" value="excise"/>
    <property type="match status" value="1"/>
</dbReference>
<name>A0A328WX50_9FLAO</name>
<sequence>MDQKFFKSLELAVEYFADKISTKIEQRLNLPNNSTSLLTDKTEDVIFNINELSSFVGLSKPTIYGHVHRKTIPFIKKGKMLRFSKNDILKWLQDGKSQSASTLEAKVNDYLAKKPLF</sequence>
<dbReference type="Pfam" id="PF12728">
    <property type="entry name" value="HTH_17"/>
    <property type="match status" value="1"/>
</dbReference>
<organism evidence="2 3">
    <name type="scientific">Flavobacterium lacus</name>
    <dbReference type="NCBI Taxonomy" id="1353778"/>
    <lineage>
        <taxon>Bacteria</taxon>
        <taxon>Pseudomonadati</taxon>
        <taxon>Bacteroidota</taxon>
        <taxon>Flavobacteriia</taxon>
        <taxon>Flavobacteriales</taxon>
        <taxon>Flavobacteriaceae</taxon>
        <taxon>Flavobacterium</taxon>
    </lineage>
</organism>
<dbReference type="InterPro" id="IPR041657">
    <property type="entry name" value="HTH_17"/>
</dbReference>
<evidence type="ECO:0000313" key="2">
    <source>
        <dbReference type="EMBL" id="RAR50861.1"/>
    </source>
</evidence>
<dbReference type="SUPFAM" id="SSF46955">
    <property type="entry name" value="Putative DNA-binding domain"/>
    <property type="match status" value="1"/>
</dbReference>
<accession>A0A328WX50</accession>
<gene>
    <name evidence="2" type="ORF">B0I10_10129</name>
</gene>
<dbReference type="InterPro" id="IPR009061">
    <property type="entry name" value="DNA-bd_dom_put_sf"/>
</dbReference>
<dbReference type="AlphaFoldDB" id="A0A328WX50"/>
<dbReference type="GO" id="GO:0003677">
    <property type="term" value="F:DNA binding"/>
    <property type="evidence" value="ECO:0007669"/>
    <property type="project" value="InterPro"/>
</dbReference>
<comment type="caution">
    <text evidence="2">The sequence shown here is derived from an EMBL/GenBank/DDBJ whole genome shotgun (WGS) entry which is preliminary data.</text>
</comment>
<dbReference type="Proteomes" id="UP000249518">
    <property type="component" value="Unassembled WGS sequence"/>
</dbReference>
<keyword evidence="3" id="KW-1185">Reference proteome</keyword>
<dbReference type="EMBL" id="QLSV01000001">
    <property type="protein sequence ID" value="RAR50861.1"/>
    <property type="molecule type" value="Genomic_DNA"/>
</dbReference>
<proteinExistence type="predicted"/>
<dbReference type="InterPro" id="IPR010093">
    <property type="entry name" value="SinI_DNA-bd"/>
</dbReference>
<reference evidence="2 3" key="1">
    <citation type="submission" date="2018-06" db="EMBL/GenBank/DDBJ databases">
        <title>Genomic Encyclopedia of Type Strains, Phase III (KMG-III): the genomes of soil and plant-associated and newly described type strains.</title>
        <authorList>
            <person name="Whitman W."/>
        </authorList>
    </citation>
    <scope>NUCLEOTIDE SEQUENCE [LARGE SCALE GENOMIC DNA]</scope>
    <source>
        <strain evidence="2 3">CGMCC 1.12504</strain>
    </source>
</reference>
<dbReference type="OrthoDB" id="597977at2"/>
<evidence type="ECO:0000259" key="1">
    <source>
        <dbReference type="Pfam" id="PF12728"/>
    </source>
</evidence>
<dbReference type="RefSeq" id="WP_112084465.1">
    <property type="nucleotide sequence ID" value="NZ_QLSV01000001.1"/>
</dbReference>
<feature type="domain" description="Helix-turn-helix" evidence="1">
    <location>
        <begin position="47"/>
        <end position="94"/>
    </location>
</feature>
<evidence type="ECO:0000313" key="3">
    <source>
        <dbReference type="Proteomes" id="UP000249518"/>
    </source>
</evidence>